<reference evidence="1 2" key="1">
    <citation type="journal article" date="2009" name="Nature">
        <title>The Sorghum bicolor genome and the diversification of grasses.</title>
        <authorList>
            <person name="Paterson A.H."/>
            <person name="Bowers J.E."/>
            <person name="Bruggmann R."/>
            <person name="Dubchak I."/>
            <person name="Grimwood J."/>
            <person name="Gundlach H."/>
            <person name="Haberer G."/>
            <person name="Hellsten U."/>
            <person name="Mitros T."/>
            <person name="Poliakov A."/>
            <person name="Schmutz J."/>
            <person name="Spannagl M."/>
            <person name="Tang H."/>
            <person name="Wang X."/>
            <person name="Wicker T."/>
            <person name="Bharti A.K."/>
            <person name="Chapman J."/>
            <person name="Feltus F.A."/>
            <person name="Gowik U."/>
            <person name="Grigoriev I.V."/>
            <person name="Lyons E."/>
            <person name="Maher C.A."/>
            <person name="Martis M."/>
            <person name="Narechania A."/>
            <person name="Otillar R.P."/>
            <person name="Penning B.W."/>
            <person name="Salamov A.A."/>
            <person name="Wang Y."/>
            <person name="Zhang L."/>
            <person name="Carpita N.C."/>
            <person name="Freeling M."/>
            <person name="Gingle A.R."/>
            <person name="Hash C.T."/>
            <person name="Keller B."/>
            <person name="Klein P."/>
            <person name="Kresovich S."/>
            <person name="McCann M.C."/>
            <person name="Ming R."/>
            <person name="Peterson D.G."/>
            <person name="Mehboob-ur-Rahman"/>
            <person name="Ware D."/>
            <person name="Westhoff P."/>
            <person name="Mayer K.F."/>
            <person name="Messing J."/>
            <person name="Rokhsar D.S."/>
        </authorList>
    </citation>
    <scope>NUCLEOTIDE SEQUENCE [LARGE SCALE GENOMIC DNA]</scope>
    <source>
        <strain evidence="2">cv. BTx623</strain>
    </source>
</reference>
<dbReference type="ExpressionAtlas" id="A0A1W0W3P6">
    <property type="expression patterns" value="baseline and differential"/>
</dbReference>
<sequence length="646" mass="72997">MDDARSQHLLGAAGPWIRGSREMGGWEVAQDFTVEDAKAVCELVHRDESLVVEKRRYLLSMLQGQDGCIKRVKRPEFMEQLFLAESDVRGDEVSLQCPNNIGCNSCKLSCERVRLHVERCFGLEQNGWNHHVVQDGVQLFKLQKEKDGSLSPESLKFVHNTINKLSLEALHSVACIVNQNRNSFEKTRPRMKKLVKNNLPAYLADLDNENNSCHELSQILTNPSSYLSDCMRLATPVTPRLLSSLVQALGELDALPLQALVAMKRKLEGKSLPPRFELECQASTRQEIFEKVHRRCNKIISKLEEGCDLPTNLAKAMSVVNLCRKKELRCVDISMSEFFPFSRHVISLQNDVMNALWLLEKMRHDRLKLLRPMLCHGSKEKREHTKFRITVRRYLLECLFECDEGNLPEKALQVIAFFDRMSRHQHMFTEGRKEVEVESVLNLSSNLRAIGYYDVAGDPINDQLMNSGSACISDDQLINLDHDDRSEDNDFVLTETNYFNFCPQQNIDEPCSSNSLHNTAAVSSRHSRDTEAAVSMMDSHLNKAVASVETASCSKDLHDLCDETAVMAHKLVGQIIESSLHADTKEVDECTRGYLRGGSDSQGPQAPAVEDTQSADIMINAVKTLFPNLSESCFEKVRRILNGGEQ</sequence>
<dbReference type="FunCoup" id="A0A1W0W3P6">
    <property type="interactions" value="1299"/>
</dbReference>
<organism evidence="1 2">
    <name type="scientific">Sorghum bicolor</name>
    <name type="common">Sorghum</name>
    <name type="synonym">Sorghum vulgare</name>
    <dbReference type="NCBI Taxonomy" id="4558"/>
    <lineage>
        <taxon>Eukaryota</taxon>
        <taxon>Viridiplantae</taxon>
        <taxon>Streptophyta</taxon>
        <taxon>Embryophyta</taxon>
        <taxon>Tracheophyta</taxon>
        <taxon>Spermatophyta</taxon>
        <taxon>Magnoliopsida</taxon>
        <taxon>Liliopsida</taxon>
        <taxon>Poales</taxon>
        <taxon>Poaceae</taxon>
        <taxon>PACMAD clade</taxon>
        <taxon>Panicoideae</taxon>
        <taxon>Andropogonodae</taxon>
        <taxon>Andropogoneae</taxon>
        <taxon>Sorghinae</taxon>
        <taxon>Sorghum</taxon>
    </lineage>
</organism>
<gene>
    <name evidence="1" type="ORF">SORBI_3002G126300</name>
</gene>
<dbReference type="Gramene" id="OQU88963">
    <property type="protein sequence ID" value="OQU88963"/>
    <property type="gene ID" value="SORBI_3002G126300"/>
</dbReference>
<name>A0A1W0W3P6_SORBI</name>
<keyword evidence="2" id="KW-1185">Reference proteome</keyword>
<dbReference type="EMBL" id="CM000761">
    <property type="protein sequence ID" value="OQU88963.1"/>
    <property type="molecule type" value="Genomic_DNA"/>
</dbReference>
<accession>A0A1W0W3P6</accession>
<proteinExistence type="predicted"/>
<evidence type="ECO:0000313" key="1">
    <source>
        <dbReference type="EMBL" id="OQU88963.1"/>
    </source>
</evidence>
<dbReference type="PANTHER" id="PTHR36071">
    <property type="entry name" value="DNA DOUBLE-STRAND BREAK REPAIR PROTEIN"/>
    <property type="match status" value="1"/>
</dbReference>
<evidence type="ECO:0000313" key="2">
    <source>
        <dbReference type="Proteomes" id="UP000000768"/>
    </source>
</evidence>
<dbReference type="InParanoid" id="A0A1W0W3P6"/>
<dbReference type="Proteomes" id="UP000000768">
    <property type="component" value="Chromosome 2"/>
</dbReference>
<dbReference type="AlphaFoldDB" id="A0A1W0W3P6"/>
<protein>
    <submittedName>
        <fullName evidence="1">Uncharacterized protein</fullName>
    </submittedName>
</protein>
<dbReference type="PANTHER" id="PTHR36071:SF1">
    <property type="entry name" value="DNA DOUBLE-STRAND BREAK REPAIR PROTEIN"/>
    <property type="match status" value="1"/>
</dbReference>
<dbReference type="OrthoDB" id="767974at2759"/>
<reference evidence="2" key="2">
    <citation type="journal article" date="2018" name="Plant J.">
        <title>The Sorghum bicolor reference genome: improved assembly, gene annotations, a transcriptome atlas, and signatures of genome organization.</title>
        <authorList>
            <person name="McCormick R.F."/>
            <person name="Truong S.K."/>
            <person name="Sreedasyam A."/>
            <person name="Jenkins J."/>
            <person name="Shu S."/>
            <person name="Sims D."/>
            <person name="Kennedy M."/>
            <person name="Amirebrahimi M."/>
            <person name="Weers B.D."/>
            <person name="McKinley B."/>
            <person name="Mattison A."/>
            <person name="Morishige D.T."/>
            <person name="Grimwood J."/>
            <person name="Schmutz J."/>
            <person name="Mullet J.E."/>
        </authorList>
    </citation>
    <scope>NUCLEOTIDE SEQUENCE [LARGE SCALE GENOMIC DNA]</scope>
    <source>
        <strain evidence="2">cv. BTx623</strain>
    </source>
</reference>
<dbReference type="STRING" id="4558.A0A1W0W3P6"/>